<dbReference type="PANTHER" id="PTHR43383">
    <property type="entry name" value="NODULIN 6"/>
    <property type="match status" value="1"/>
</dbReference>
<dbReference type="EMBL" id="BARU01009317">
    <property type="protein sequence ID" value="GAH35453.1"/>
    <property type="molecule type" value="Genomic_DNA"/>
</dbReference>
<protein>
    <submittedName>
        <fullName evidence="1">Uncharacterized protein</fullName>
    </submittedName>
</protein>
<dbReference type="PANTHER" id="PTHR43383:SF2">
    <property type="entry name" value="AMIDOHYDROLASE 2 FAMILY PROTEIN"/>
    <property type="match status" value="1"/>
</dbReference>
<dbReference type="GO" id="GO:0016787">
    <property type="term" value="F:hydrolase activity"/>
    <property type="evidence" value="ECO:0007669"/>
    <property type="project" value="InterPro"/>
</dbReference>
<feature type="non-terminal residue" evidence="1">
    <location>
        <position position="1"/>
    </location>
</feature>
<gene>
    <name evidence="1" type="ORF">S03H2_18006</name>
</gene>
<reference evidence="1" key="1">
    <citation type="journal article" date="2014" name="Front. Microbiol.">
        <title>High frequency of phylogenetically diverse reductive dehalogenase-homologous genes in deep subseafloor sedimentary metagenomes.</title>
        <authorList>
            <person name="Kawai M."/>
            <person name="Futagami T."/>
            <person name="Toyoda A."/>
            <person name="Takaki Y."/>
            <person name="Nishi S."/>
            <person name="Hori S."/>
            <person name="Arai W."/>
            <person name="Tsubouchi T."/>
            <person name="Morono Y."/>
            <person name="Uchiyama I."/>
            <person name="Ito T."/>
            <person name="Fujiyama A."/>
            <person name="Inagaki F."/>
            <person name="Takami H."/>
        </authorList>
    </citation>
    <scope>NUCLEOTIDE SEQUENCE</scope>
    <source>
        <strain evidence="1">Expedition CK06-06</strain>
    </source>
</reference>
<dbReference type="SUPFAM" id="SSF51556">
    <property type="entry name" value="Metallo-dependent hydrolases"/>
    <property type="match status" value="1"/>
</dbReference>
<sequence length="288" mass="33040">DLKEYLEGNFKLPDRDRMLVPLPKFHHIGSYAAIQEVTDILGKKVTSLDEYVELCGEIFSRMKKCGTIGMKDQSAYERPIKFSNATRAEAEQVFNKIMENPRFLIGFPELTPLSDYLFHQFMRMARDLDFFVQIHTGHMDPTRNEITKTNAILLTSMLEMHQEVRFDLFHGNWPYDGEFLFLAKNYPNVHIDACWLNIIDAYYAKKLFASSITAVPHTKIHGFGGDYGGTPEYAVCHLLIAKDAVSAGLAEVVDMGWLTEKEGIKIAVDWLFNNPNEWYKLGFDPVKI</sequence>
<dbReference type="AlphaFoldDB" id="X1GR49"/>
<organism evidence="1">
    <name type="scientific">marine sediment metagenome</name>
    <dbReference type="NCBI Taxonomy" id="412755"/>
    <lineage>
        <taxon>unclassified sequences</taxon>
        <taxon>metagenomes</taxon>
        <taxon>ecological metagenomes</taxon>
    </lineage>
</organism>
<proteinExistence type="predicted"/>
<dbReference type="InterPro" id="IPR032466">
    <property type="entry name" value="Metal_Hydrolase"/>
</dbReference>
<evidence type="ECO:0000313" key="1">
    <source>
        <dbReference type="EMBL" id="GAH35453.1"/>
    </source>
</evidence>
<name>X1GR49_9ZZZZ</name>
<accession>X1GR49</accession>
<dbReference type="Gene3D" id="3.20.20.140">
    <property type="entry name" value="Metal-dependent hydrolases"/>
    <property type="match status" value="1"/>
</dbReference>
<comment type="caution">
    <text evidence="1">The sequence shown here is derived from an EMBL/GenBank/DDBJ whole genome shotgun (WGS) entry which is preliminary data.</text>
</comment>